<dbReference type="PANTHER" id="PTHR42695:SF5">
    <property type="entry name" value="GLUTAMINE AMIDOTRANSFERASE YLR126C-RELATED"/>
    <property type="match status" value="1"/>
</dbReference>
<keyword evidence="2" id="KW-0808">Transferase</keyword>
<dbReference type="CDD" id="cd01741">
    <property type="entry name" value="GATase1_1"/>
    <property type="match status" value="1"/>
</dbReference>
<dbReference type="AlphaFoldDB" id="A0A6N9YJR1"/>
<dbReference type="InterPro" id="IPR017926">
    <property type="entry name" value="GATASE"/>
</dbReference>
<dbReference type="SUPFAM" id="SSF52317">
    <property type="entry name" value="Class I glutamine amidotransferase-like"/>
    <property type="match status" value="1"/>
</dbReference>
<dbReference type="GO" id="GO:0016740">
    <property type="term" value="F:transferase activity"/>
    <property type="evidence" value="ECO:0007669"/>
    <property type="project" value="UniProtKB-KW"/>
</dbReference>
<organism evidence="2 3">
    <name type="scientific">Phytoactinopolyspora alkaliphila</name>
    <dbReference type="NCBI Taxonomy" id="1783498"/>
    <lineage>
        <taxon>Bacteria</taxon>
        <taxon>Bacillati</taxon>
        <taxon>Actinomycetota</taxon>
        <taxon>Actinomycetes</taxon>
        <taxon>Jiangellales</taxon>
        <taxon>Jiangellaceae</taxon>
        <taxon>Phytoactinopolyspora</taxon>
    </lineage>
</organism>
<keyword evidence="3" id="KW-1185">Reference proteome</keyword>
<dbReference type="Proteomes" id="UP000469185">
    <property type="component" value="Unassembled WGS sequence"/>
</dbReference>
<dbReference type="PROSITE" id="PS51273">
    <property type="entry name" value="GATASE_TYPE_1"/>
    <property type="match status" value="1"/>
</dbReference>
<accession>A0A6N9YJR1</accession>
<protein>
    <submittedName>
        <fullName evidence="2">Type 1 glutamine amidotransferase</fullName>
    </submittedName>
</protein>
<comment type="caution">
    <text evidence="2">The sequence shown here is derived from an EMBL/GenBank/DDBJ whole genome shotgun (WGS) entry which is preliminary data.</text>
</comment>
<dbReference type="InterPro" id="IPR029062">
    <property type="entry name" value="Class_I_gatase-like"/>
</dbReference>
<dbReference type="GO" id="GO:0005829">
    <property type="term" value="C:cytosol"/>
    <property type="evidence" value="ECO:0007669"/>
    <property type="project" value="TreeGrafter"/>
</dbReference>
<dbReference type="InterPro" id="IPR044992">
    <property type="entry name" value="ChyE-like"/>
</dbReference>
<sequence length="244" mass="26794">MVVQHTKNGGARRLGDWLNDDGLKLDVVPAFDGSALPARLEHDAVVVLGGGYLPDDDQRAPWLRQTRALVAEALGRDRPILGICLGGQLLAQVAGGTVEAETGLPENGSTPIHMRAEAHDDPLFHDLPDVVPAIEHHEDAITALPAEAVWLASSERCPYQAFRYGRSAWGVQFHPEVTPDRILEWNADKLRRQGFDPQELYRQALTDDAASARHWRTVASRFADVVHASTDTSAAAEEKREDHP</sequence>
<dbReference type="Gene3D" id="3.40.50.880">
    <property type="match status" value="1"/>
</dbReference>
<evidence type="ECO:0000313" key="3">
    <source>
        <dbReference type="Proteomes" id="UP000469185"/>
    </source>
</evidence>
<dbReference type="Pfam" id="PF00117">
    <property type="entry name" value="GATase"/>
    <property type="match status" value="1"/>
</dbReference>
<dbReference type="EMBL" id="JAAGOB010000003">
    <property type="protein sequence ID" value="NED95233.1"/>
    <property type="molecule type" value="Genomic_DNA"/>
</dbReference>
<feature type="domain" description="Glutamine amidotransferase" evidence="1">
    <location>
        <begin position="22"/>
        <end position="180"/>
    </location>
</feature>
<evidence type="ECO:0000313" key="2">
    <source>
        <dbReference type="EMBL" id="NED95233.1"/>
    </source>
</evidence>
<evidence type="ECO:0000259" key="1">
    <source>
        <dbReference type="Pfam" id="PF00117"/>
    </source>
</evidence>
<reference evidence="2 3" key="1">
    <citation type="submission" date="2020-02" db="EMBL/GenBank/DDBJ databases">
        <authorList>
            <person name="Li X.-J."/>
            <person name="Feng X.-M."/>
        </authorList>
    </citation>
    <scope>NUCLEOTIDE SEQUENCE [LARGE SCALE GENOMIC DNA]</scope>
    <source>
        <strain evidence="2 3">CGMCC 4.7225</strain>
    </source>
</reference>
<keyword evidence="2" id="KW-0315">Glutamine amidotransferase</keyword>
<name>A0A6N9YJR1_9ACTN</name>
<proteinExistence type="predicted"/>
<gene>
    <name evidence="2" type="ORF">G1H11_07880</name>
</gene>
<dbReference type="PANTHER" id="PTHR42695">
    <property type="entry name" value="GLUTAMINE AMIDOTRANSFERASE YLR126C-RELATED"/>
    <property type="match status" value="1"/>
</dbReference>